<accession>A0A6J6BAI3</accession>
<dbReference type="EMBL" id="CAEZSE010000085">
    <property type="protein sequence ID" value="CAB4535389.1"/>
    <property type="molecule type" value="Genomic_DNA"/>
</dbReference>
<reference evidence="2" key="1">
    <citation type="submission" date="2020-05" db="EMBL/GenBank/DDBJ databases">
        <authorList>
            <person name="Chiriac C."/>
            <person name="Salcher M."/>
            <person name="Ghai R."/>
            <person name="Kavagutti S V."/>
        </authorList>
    </citation>
    <scope>NUCLEOTIDE SEQUENCE</scope>
</reference>
<dbReference type="EMBL" id="CAEZWU010000179">
    <property type="protein sequence ID" value="CAB4676164.1"/>
    <property type="molecule type" value="Genomic_DNA"/>
</dbReference>
<dbReference type="AlphaFoldDB" id="A0A6J6BAI3"/>
<dbReference type="Pfam" id="PF02577">
    <property type="entry name" value="BFN_dom"/>
    <property type="match status" value="1"/>
</dbReference>
<dbReference type="GO" id="GO:0004518">
    <property type="term" value="F:nuclease activity"/>
    <property type="evidence" value="ECO:0007669"/>
    <property type="project" value="InterPro"/>
</dbReference>
<proteinExistence type="predicted"/>
<dbReference type="PROSITE" id="PS51658">
    <property type="entry name" value="BFN"/>
    <property type="match status" value="1"/>
</dbReference>
<dbReference type="PANTHER" id="PTHR15160:SF1">
    <property type="entry name" value="VON HIPPEL-LINDAU DISEASE TUMOR SUPPRESSOR"/>
    <property type="match status" value="1"/>
</dbReference>
<dbReference type="InterPro" id="IPR003729">
    <property type="entry name" value="Bi_nuclease_dom"/>
</dbReference>
<organism evidence="2">
    <name type="scientific">freshwater metagenome</name>
    <dbReference type="NCBI Taxonomy" id="449393"/>
    <lineage>
        <taxon>unclassified sequences</taxon>
        <taxon>metagenomes</taxon>
        <taxon>ecological metagenomes</taxon>
    </lineage>
</organism>
<dbReference type="SUPFAM" id="SSF103256">
    <property type="entry name" value="Hypothetical protein TM0160"/>
    <property type="match status" value="1"/>
</dbReference>
<dbReference type="InterPro" id="IPR036104">
    <property type="entry name" value="BFN_sf"/>
</dbReference>
<evidence type="ECO:0000313" key="2">
    <source>
        <dbReference type="EMBL" id="CAB4535389.1"/>
    </source>
</evidence>
<feature type="domain" description="BFN" evidence="1">
    <location>
        <begin position="1"/>
        <end position="133"/>
    </location>
</feature>
<dbReference type="PANTHER" id="PTHR15160">
    <property type="entry name" value="VON HIPPEL-LINDAU PROTEIN"/>
    <property type="match status" value="1"/>
</dbReference>
<sequence>MIEMQLEGIRLEIPANTPVLMLREQAGSRRVIPIQIGAPEASSIHYALEGLQPDRPLTHDLLINVVDGLNAQPVKLVITKLEEHTYYADLHFLQQGSVVVISCRPSDGVAVAVRSGIPIYAEDDLLDEVGKVVPDTPSDDAEEIIDDFRQFIDSIRPEDFQG</sequence>
<name>A0A6J6BAI3_9ZZZZ</name>
<evidence type="ECO:0000259" key="1">
    <source>
        <dbReference type="PROSITE" id="PS51658"/>
    </source>
</evidence>
<protein>
    <submittedName>
        <fullName evidence="2">Unannotated protein</fullName>
    </submittedName>
</protein>
<dbReference type="Gene3D" id="3.10.690.10">
    <property type="entry name" value="Bifunctional nuclease domain"/>
    <property type="match status" value="1"/>
</dbReference>
<evidence type="ECO:0000313" key="3">
    <source>
        <dbReference type="EMBL" id="CAB4676164.1"/>
    </source>
</evidence>
<gene>
    <name evidence="2" type="ORF">UFOPK1353_00620</name>
    <name evidence="3" type="ORF">UFOPK2292_01098</name>
</gene>